<gene>
    <name evidence="1" type="ORF">NPIL_92661</name>
</gene>
<sequence>MKSSTIQKRLHLRNCDRHLKLFNLSHWPNGFPREKRRPIVNDTAPEPRSILELRSLGNRGPKTYLFEDSFHETCRQVAPHSDLKSVTTARSCVSHPKTLRSDHLGATPRYTLFSFAYSLQ</sequence>
<dbReference type="Proteomes" id="UP000887013">
    <property type="component" value="Unassembled WGS sequence"/>
</dbReference>
<accession>A0A8X6P886</accession>
<reference evidence="1" key="1">
    <citation type="submission" date="2020-08" db="EMBL/GenBank/DDBJ databases">
        <title>Multicomponent nature underlies the extraordinary mechanical properties of spider dragline silk.</title>
        <authorList>
            <person name="Kono N."/>
            <person name="Nakamura H."/>
            <person name="Mori M."/>
            <person name="Yoshida Y."/>
            <person name="Ohtoshi R."/>
            <person name="Malay A.D."/>
            <person name="Moran D.A.P."/>
            <person name="Tomita M."/>
            <person name="Numata K."/>
            <person name="Arakawa K."/>
        </authorList>
    </citation>
    <scope>NUCLEOTIDE SEQUENCE</scope>
</reference>
<evidence type="ECO:0000313" key="2">
    <source>
        <dbReference type="Proteomes" id="UP000887013"/>
    </source>
</evidence>
<proteinExistence type="predicted"/>
<keyword evidence="2" id="KW-1185">Reference proteome</keyword>
<dbReference type="AlphaFoldDB" id="A0A8X6P886"/>
<comment type="caution">
    <text evidence="1">The sequence shown here is derived from an EMBL/GenBank/DDBJ whole genome shotgun (WGS) entry which is preliminary data.</text>
</comment>
<organism evidence="1 2">
    <name type="scientific">Nephila pilipes</name>
    <name type="common">Giant wood spider</name>
    <name type="synonym">Nephila maculata</name>
    <dbReference type="NCBI Taxonomy" id="299642"/>
    <lineage>
        <taxon>Eukaryota</taxon>
        <taxon>Metazoa</taxon>
        <taxon>Ecdysozoa</taxon>
        <taxon>Arthropoda</taxon>
        <taxon>Chelicerata</taxon>
        <taxon>Arachnida</taxon>
        <taxon>Araneae</taxon>
        <taxon>Araneomorphae</taxon>
        <taxon>Entelegynae</taxon>
        <taxon>Araneoidea</taxon>
        <taxon>Nephilidae</taxon>
        <taxon>Nephila</taxon>
    </lineage>
</organism>
<protein>
    <submittedName>
        <fullName evidence="1">Uncharacterized protein</fullName>
    </submittedName>
</protein>
<dbReference type="EMBL" id="BMAW01066861">
    <property type="protein sequence ID" value="GFT56761.1"/>
    <property type="molecule type" value="Genomic_DNA"/>
</dbReference>
<name>A0A8X6P886_NEPPI</name>
<evidence type="ECO:0000313" key="1">
    <source>
        <dbReference type="EMBL" id="GFT56761.1"/>
    </source>
</evidence>